<keyword evidence="4 8" id="KW-0812">Transmembrane</keyword>
<keyword evidence="6 8" id="KW-0472">Membrane</keyword>
<feature type="transmembrane region" description="Helical" evidence="8">
    <location>
        <begin position="286"/>
        <end position="303"/>
    </location>
</feature>
<evidence type="ECO:0000256" key="5">
    <source>
        <dbReference type="ARBA" id="ARBA00022989"/>
    </source>
</evidence>
<accession>A0ABR2ZWL1</accession>
<keyword evidence="11" id="KW-1185">Reference proteome</keyword>
<evidence type="ECO:0000256" key="6">
    <source>
        <dbReference type="ARBA" id="ARBA00023136"/>
    </source>
</evidence>
<proteinExistence type="inferred from homology"/>
<feature type="region of interest" description="Disordered" evidence="7">
    <location>
        <begin position="215"/>
        <end position="243"/>
    </location>
</feature>
<name>A0ABR2ZWL1_9AGAR</name>
<feature type="transmembrane region" description="Helical" evidence="8">
    <location>
        <begin position="403"/>
        <end position="422"/>
    </location>
</feature>
<feature type="transmembrane region" description="Helical" evidence="8">
    <location>
        <begin position="62"/>
        <end position="81"/>
    </location>
</feature>
<dbReference type="CDD" id="cd17325">
    <property type="entry name" value="MFS_MdtG_SLC18_like"/>
    <property type="match status" value="1"/>
</dbReference>
<feature type="transmembrane region" description="Helical" evidence="8">
    <location>
        <begin position="178"/>
        <end position="199"/>
    </location>
</feature>
<dbReference type="PROSITE" id="PS50850">
    <property type="entry name" value="MFS"/>
    <property type="match status" value="1"/>
</dbReference>
<dbReference type="Gene3D" id="1.20.1250.20">
    <property type="entry name" value="MFS general substrate transporter like domains"/>
    <property type="match status" value="1"/>
</dbReference>
<dbReference type="Proteomes" id="UP001437256">
    <property type="component" value="Unassembled WGS sequence"/>
</dbReference>
<keyword evidence="3" id="KW-0813">Transport</keyword>
<feature type="transmembrane region" description="Helical" evidence="8">
    <location>
        <begin position="372"/>
        <end position="391"/>
    </location>
</feature>
<dbReference type="EMBL" id="JBBXMP010000058">
    <property type="protein sequence ID" value="KAL0064662.1"/>
    <property type="molecule type" value="Genomic_DNA"/>
</dbReference>
<dbReference type="PRINTS" id="PR01035">
    <property type="entry name" value="TCRTETA"/>
</dbReference>
<keyword evidence="5 8" id="KW-1133">Transmembrane helix</keyword>
<feature type="transmembrane region" description="Helical" evidence="8">
    <location>
        <begin position="121"/>
        <end position="139"/>
    </location>
</feature>
<dbReference type="PANTHER" id="PTHR23506">
    <property type="entry name" value="GH10249P"/>
    <property type="match status" value="1"/>
</dbReference>
<dbReference type="InterPro" id="IPR011701">
    <property type="entry name" value="MFS"/>
</dbReference>
<dbReference type="InterPro" id="IPR036259">
    <property type="entry name" value="MFS_trans_sf"/>
</dbReference>
<feature type="transmembrane region" description="Helical" evidence="8">
    <location>
        <begin position="442"/>
        <end position="464"/>
    </location>
</feature>
<feature type="transmembrane region" description="Helical" evidence="8">
    <location>
        <begin position="151"/>
        <end position="172"/>
    </location>
</feature>
<evidence type="ECO:0000256" key="3">
    <source>
        <dbReference type="ARBA" id="ARBA00022448"/>
    </source>
</evidence>
<comment type="subcellular location">
    <subcellularLocation>
        <location evidence="1">Membrane</location>
        <topology evidence="1">Multi-pass membrane protein</topology>
    </subcellularLocation>
</comment>
<feature type="transmembrane region" description="Helical" evidence="8">
    <location>
        <begin position="21"/>
        <end position="42"/>
    </location>
</feature>
<sequence>MSPVPKDISPPIGLKWRSGHWYVTFVVWLGIAVDLVAYSIVIPVLPFQLEAMGHNNVSSLTGYLLFAYSGGLLITTFPVAMLSERYNARQAPLVLGIFLLVGSLIMLMEAPVFWLMVLARVLQGVGSTFVWVVGLALLCDTAPEKVLGRQLGFAMSGLSIGILLGPPVGGALYERFGFRGPCIFVIIACILDLVARVIVIERKAALVWGHDPKSLGPSTQADPEAPTNQPGGEGETEQGNSSGIAVEPRVPEQTNEKPLAAPNEPASQIQLSFLQVLRALLTSPRAVATIFGIFVYGLIHTAIEPPLPAHMNMVWGFDSGKVGLVFIAAVVPTFFASAIAGYLTDRFGPAPIATAGFLLSVPWWILSTSRTLPAFIVGIALDFFFAASAFTPLSAELAEISRLIDGIGYAHVYAALNVAYGLGSTFGPVMGGQIFDHVQNGWNVLCYVGAGVVASAVIVEFFFLGERPMFKILRGWVGGRRLRSASAEDPTNPAQNS</sequence>
<evidence type="ECO:0000313" key="10">
    <source>
        <dbReference type="EMBL" id="KAL0064662.1"/>
    </source>
</evidence>
<reference evidence="10 11" key="1">
    <citation type="submission" date="2024-05" db="EMBL/GenBank/DDBJ databases">
        <title>A draft genome resource for the thread blight pathogen Marasmius tenuissimus strain MS-2.</title>
        <authorList>
            <person name="Yulfo-Soto G.E."/>
            <person name="Baruah I.K."/>
            <person name="Amoako-Attah I."/>
            <person name="Bukari Y."/>
            <person name="Meinhardt L.W."/>
            <person name="Bailey B.A."/>
            <person name="Cohen S.P."/>
        </authorList>
    </citation>
    <scope>NUCLEOTIDE SEQUENCE [LARGE SCALE GENOMIC DNA]</scope>
    <source>
        <strain evidence="10 11">MS-2</strain>
    </source>
</reference>
<feature type="transmembrane region" description="Helical" evidence="8">
    <location>
        <begin position="323"/>
        <end position="343"/>
    </location>
</feature>
<feature type="compositionally biased region" description="Polar residues" evidence="7">
    <location>
        <begin position="216"/>
        <end position="230"/>
    </location>
</feature>
<dbReference type="InterPro" id="IPR050930">
    <property type="entry name" value="MFS_Vesicular_Transporter"/>
</dbReference>
<dbReference type="InterPro" id="IPR001958">
    <property type="entry name" value="Tet-R_TetA/multi-R_MdtG-like"/>
</dbReference>
<evidence type="ECO:0000256" key="7">
    <source>
        <dbReference type="SAM" id="MobiDB-lite"/>
    </source>
</evidence>
<gene>
    <name evidence="10" type="ORF">AAF712_008360</name>
</gene>
<feature type="domain" description="Major facilitator superfamily (MFS) profile" evidence="9">
    <location>
        <begin position="23"/>
        <end position="468"/>
    </location>
</feature>
<evidence type="ECO:0000256" key="4">
    <source>
        <dbReference type="ARBA" id="ARBA00022692"/>
    </source>
</evidence>
<evidence type="ECO:0000256" key="2">
    <source>
        <dbReference type="ARBA" id="ARBA00006829"/>
    </source>
</evidence>
<organism evidence="10 11">
    <name type="scientific">Marasmius tenuissimus</name>
    <dbReference type="NCBI Taxonomy" id="585030"/>
    <lineage>
        <taxon>Eukaryota</taxon>
        <taxon>Fungi</taxon>
        <taxon>Dikarya</taxon>
        <taxon>Basidiomycota</taxon>
        <taxon>Agaricomycotina</taxon>
        <taxon>Agaricomycetes</taxon>
        <taxon>Agaricomycetidae</taxon>
        <taxon>Agaricales</taxon>
        <taxon>Marasmiineae</taxon>
        <taxon>Marasmiaceae</taxon>
        <taxon>Marasmius</taxon>
    </lineage>
</organism>
<dbReference type="InterPro" id="IPR020846">
    <property type="entry name" value="MFS_dom"/>
</dbReference>
<feature type="transmembrane region" description="Helical" evidence="8">
    <location>
        <begin position="93"/>
        <end position="115"/>
    </location>
</feature>
<comment type="similarity">
    <text evidence="2">Belongs to the major facilitator superfamily. Vesicular transporter family.</text>
</comment>
<dbReference type="SUPFAM" id="SSF103473">
    <property type="entry name" value="MFS general substrate transporter"/>
    <property type="match status" value="1"/>
</dbReference>
<evidence type="ECO:0000256" key="1">
    <source>
        <dbReference type="ARBA" id="ARBA00004141"/>
    </source>
</evidence>
<dbReference type="PANTHER" id="PTHR23506:SF23">
    <property type="entry name" value="GH10249P"/>
    <property type="match status" value="1"/>
</dbReference>
<comment type="caution">
    <text evidence="10">The sequence shown here is derived from an EMBL/GenBank/DDBJ whole genome shotgun (WGS) entry which is preliminary data.</text>
</comment>
<dbReference type="Pfam" id="PF07690">
    <property type="entry name" value="MFS_1"/>
    <property type="match status" value="1"/>
</dbReference>
<evidence type="ECO:0000256" key="8">
    <source>
        <dbReference type="SAM" id="Phobius"/>
    </source>
</evidence>
<protein>
    <recommendedName>
        <fullName evidence="9">Major facilitator superfamily (MFS) profile domain-containing protein</fullName>
    </recommendedName>
</protein>
<evidence type="ECO:0000313" key="11">
    <source>
        <dbReference type="Proteomes" id="UP001437256"/>
    </source>
</evidence>
<feature type="transmembrane region" description="Helical" evidence="8">
    <location>
        <begin position="350"/>
        <end position="366"/>
    </location>
</feature>
<evidence type="ECO:0000259" key="9">
    <source>
        <dbReference type="PROSITE" id="PS50850"/>
    </source>
</evidence>